<keyword evidence="5" id="KW-1185">Reference proteome</keyword>
<proteinExistence type="predicted"/>
<dbReference type="SUPFAM" id="SSF51556">
    <property type="entry name" value="Metallo-dependent hydrolases"/>
    <property type="match status" value="1"/>
</dbReference>
<keyword evidence="1" id="KW-0456">Lyase</keyword>
<dbReference type="eggNOG" id="arCOG01931">
    <property type="taxonomic scope" value="Archaea"/>
</dbReference>
<dbReference type="GO" id="GO:0016787">
    <property type="term" value="F:hydrolase activity"/>
    <property type="evidence" value="ECO:0007669"/>
    <property type="project" value="UniProtKB-KW"/>
</dbReference>
<name>L9WUG2_9EURY</name>
<dbReference type="EMBL" id="AOHY01000007">
    <property type="protein sequence ID" value="ELY51978.1"/>
    <property type="molecule type" value="Genomic_DNA"/>
</dbReference>
<dbReference type="PANTHER" id="PTHR21240:SF28">
    <property type="entry name" value="ISO-OROTATE DECARBOXYLASE (EUROFUNG)"/>
    <property type="match status" value="1"/>
</dbReference>
<sequence length="349" mass="38918">MGDSLVTRIRAGGRESSENTTTRRRILQHGGVGLTGAVGFVGSGRTVTTGTTPNAEPQPRVEPTQERVADQPLIDIHTHLIPDETLDREPLDADELVSWMDTHGIDRAVVLALDSPESYPVQAPSWWILEQVASYPDRLIPFCTVDPRTLVYEDDFGAVTDLLERYIDQGARGFGELKVGLPIDDSRLETLYELCADHGLPILFHTDEKAMLDEVGLPRLEEMLASYPAVDFIAHAHAWWAHISADVSWDDRGEYPSGPIEPGGQVPELLDTYDNIYGDISGISGWNALTRDEAYAQDFLEDHHGQLLFGTDYLHPDQETPQVTLFDRFDLPTDAWADIRYRNAASLLR</sequence>
<gene>
    <name evidence="4" type="ORF">C494_02556</name>
</gene>
<evidence type="ECO:0000313" key="4">
    <source>
        <dbReference type="EMBL" id="ELY51978.1"/>
    </source>
</evidence>
<dbReference type="AlphaFoldDB" id="L9WUG2"/>
<evidence type="ECO:0000256" key="2">
    <source>
        <dbReference type="SAM" id="MobiDB-lite"/>
    </source>
</evidence>
<feature type="domain" description="Amidohydrolase-related" evidence="3">
    <location>
        <begin position="74"/>
        <end position="349"/>
    </location>
</feature>
<feature type="compositionally biased region" description="Low complexity" evidence="2">
    <location>
        <begin position="43"/>
        <end position="52"/>
    </location>
</feature>
<dbReference type="PANTHER" id="PTHR21240">
    <property type="entry name" value="2-AMINO-3-CARBOXYLMUCONATE-6-SEMIALDEHYDE DECARBOXYLASE"/>
    <property type="match status" value="1"/>
</dbReference>
<protein>
    <submittedName>
        <fullName evidence="4">Amidohydrolase 2</fullName>
    </submittedName>
</protein>
<feature type="region of interest" description="Disordered" evidence="2">
    <location>
        <begin position="1"/>
        <end position="22"/>
    </location>
</feature>
<dbReference type="GO" id="GO:0005737">
    <property type="term" value="C:cytoplasm"/>
    <property type="evidence" value="ECO:0007669"/>
    <property type="project" value="TreeGrafter"/>
</dbReference>
<evidence type="ECO:0000256" key="1">
    <source>
        <dbReference type="ARBA" id="ARBA00023239"/>
    </source>
</evidence>
<evidence type="ECO:0000259" key="3">
    <source>
        <dbReference type="Pfam" id="PF04909"/>
    </source>
</evidence>
<feature type="region of interest" description="Disordered" evidence="2">
    <location>
        <begin position="41"/>
        <end position="66"/>
    </location>
</feature>
<dbReference type="STRING" id="1227500.C494_02556"/>
<dbReference type="PATRIC" id="fig|1227500.6.peg.522"/>
<dbReference type="Gene3D" id="3.20.20.140">
    <property type="entry name" value="Metal-dependent hydrolases"/>
    <property type="match status" value="1"/>
</dbReference>
<keyword evidence="4" id="KW-0378">Hydrolase</keyword>
<accession>L9WUG2</accession>
<organism evidence="4 5">
    <name type="scientific">Natronorubrum bangense JCM 10635</name>
    <dbReference type="NCBI Taxonomy" id="1227500"/>
    <lineage>
        <taxon>Archaea</taxon>
        <taxon>Methanobacteriati</taxon>
        <taxon>Methanobacteriota</taxon>
        <taxon>Stenosarchaea group</taxon>
        <taxon>Halobacteria</taxon>
        <taxon>Halobacteriales</taxon>
        <taxon>Natrialbaceae</taxon>
        <taxon>Natronorubrum</taxon>
    </lineage>
</organism>
<dbReference type="InterPro" id="IPR032466">
    <property type="entry name" value="Metal_Hydrolase"/>
</dbReference>
<dbReference type="Proteomes" id="UP000011690">
    <property type="component" value="Unassembled WGS sequence"/>
</dbReference>
<comment type="caution">
    <text evidence="4">The sequence shown here is derived from an EMBL/GenBank/DDBJ whole genome shotgun (WGS) entry which is preliminary data.</text>
</comment>
<dbReference type="GO" id="GO:0019748">
    <property type="term" value="P:secondary metabolic process"/>
    <property type="evidence" value="ECO:0007669"/>
    <property type="project" value="TreeGrafter"/>
</dbReference>
<dbReference type="Pfam" id="PF04909">
    <property type="entry name" value="Amidohydro_2"/>
    <property type="match status" value="1"/>
</dbReference>
<dbReference type="InterPro" id="IPR006680">
    <property type="entry name" value="Amidohydro-rel"/>
</dbReference>
<dbReference type="InterPro" id="IPR032465">
    <property type="entry name" value="ACMSD"/>
</dbReference>
<dbReference type="GO" id="GO:0016831">
    <property type="term" value="F:carboxy-lyase activity"/>
    <property type="evidence" value="ECO:0007669"/>
    <property type="project" value="InterPro"/>
</dbReference>
<reference evidence="4 5" key="1">
    <citation type="journal article" date="2014" name="PLoS Genet.">
        <title>Phylogenetically driven sequencing of extremely halophilic archaea reveals strategies for static and dynamic osmo-response.</title>
        <authorList>
            <person name="Becker E.A."/>
            <person name="Seitzer P.M."/>
            <person name="Tritt A."/>
            <person name="Larsen D."/>
            <person name="Krusor M."/>
            <person name="Yao A.I."/>
            <person name="Wu D."/>
            <person name="Madern D."/>
            <person name="Eisen J.A."/>
            <person name="Darling A.E."/>
            <person name="Facciotti M.T."/>
        </authorList>
    </citation>
    <scope>NUCLEOTIDE SEQUENCE [LARGE SCALE GENOMIC DNA]</scope>
    <source>
        <strain evidence="4 5">JCM 10635</strain>
    </source>
</reference>
<evidence type="ECO:0000313" key="5">
    <source>
        <dbReference type="Proteomes" id="UP000011690"/>
    </source>
</evidence>